<dbReference type="PROSITE" id="PS51755">
    <property type="entry name" value="OMPR_PHOB"/>
    <property type="match status" value="1"/>
</dbReference>
<feature type="domain" description="OmpR/PhoB-type" evidence="9">
    <location>
        <begin position="128"/>
        <end position="227"/>
    </location>
</feature>
<evidence type="ECO:0000256" key="3">
    <source>
        <dbReference type="ARBA" id="ARBA00023015"/>
    </source>
</evidence>
<dbReference type="EMBL" id="PDOE01000004">
    <property type="protein sequence ID" value="RKL67107.1"/>
    <property type="molecule type" value="Genomic_DNA"/>
</dbReference>
<organism evidence="10 11">
    <name type="scientific">Salipaludibacillus neizhouensis</name>
    <dbReference type="NCBI Taxonomy" id="885475"/>
    <lineage>
        <taxon>Bacteria</taxon>
        <taxon>Bacillati</taxon>
        <taxon>Bacillota</taxon>
        <taxon>Bacilli</taxon>
        <taxon>Bacillales</taxon>
        <taxon>Bacillaceae</taxon>
    </lineage>
</organism>
<dbReference type="Pfam" id="PF00486">
    <property type="entry name" value="Trans_reg_C"/>
    <property type="match status" value="1"/>
</dbReference>
<dbReference type="SMART" id="SM00862">
    <property type="entry name" value="Trans_reg_C"/>
    <property type="match status" value="1"/>
</dbReference>
<dbReference type="CDD" id="cd17574">
    <property type="entry name" value="REC_OmpR"/>
    <property type="match status" value="1"/>
</dbReference>
<keyword evidence="11" id="KW-1185">Reference proteome</keyword>
<evidence type="ECO:0000313" key="10">
    <source>
        <dbReference type="EMBL" id="RKL67107.1"/>
    </source>
</evidence>
<dbReference type="InterPro" id="IPR036388">
    <property type="entry name" value="WH-like_DNA-bd_sf"/>
</dbReference>
<dbReference type="GO" id="GO:0005829">
    <property type="term" value="C:cytosol"/>
    <property type="evidence" value="ECO:0007669"/>
    <property type="project" value="TreeGrafter"/>
</dbReference>
<dbReference type="Pfam" id="PF00072">
    <property type="entry name" value="Response_reg"/>
    <property type="match status" value="1"/>
</dbReference>
<dbReference type="Gene3D" id="3.40.50.2300">
    <property type="match status" value="1"/>
</dbReference>
<feature type="modified residue" description="4-aspartylphosphate" evidence="6">
    <location>
        <position position="52"/>
    </location>
</feature>
<accession>A0A3A9K350</accession>
<dbReference type="GO" id="GO:0006355">
    <property type="term" value="P:regulation of DNA-templated transcription"/>
    <property type="evidence" value="ECO:0007669"/>
    <property type="project" value="InterPro"/>
</dbReference>
<dbReference type="Proteomes" id="UP000281498">
    <property type="component" value="Unassembled WGS sequence"/>
</dbReference>
<evidence type="ECO:0000256" key="5">
    <source>
        <dbReference type="ARBA" id="ARBA00023163"/>
    </source>
</evidence>
<dbReference type="GO" id="GO:0000156">
    <property type="term" value="F:phosphorelay response regulator activity"/>
    <property type="evidence" value="ECO:0007669"/>
    <property type="project" value="TreeGrafter"/>
</dbReference>
<evidence type="ECO:0000259" key="9">
    <source>
        <dbReference type="PROSITE" id="PS51755"/>
    </source>
</evidence>
<dbReference type="RefSeq" id="WP_110937407.1">
    <property type="nucleotide sequence ID" value="NZ_KZ614146.1"/>
</dbReference>
<protein>
    <submittedName>
        <fullName evidence="10">DNA-binding response regulator</fullName>
    </submittedName>
</protein>
<keyword evidence="2" id="KW-0902">Two-component regulatory system</keyword>
<evidence type="ECO:0000256" key="6">
    <source>
        <dbReference type="PROSITE-ProRule" id="PRU00169"/>
    </source>
</evidence>
<evidence type="ECO:0000313" key="11">
    <source>
        <dbReference type="Proteomes" id="UP000281498"/>
    </source>
</evidence>
<dbReference type="Gene3D" id="6.10.250.690">
    <property type="match status" value="1"/>
</dbReference>
<dbReference type="AlphaFoldDB" id="A0A3A9K350"/>
<keyword evidence="4 7" id="KW-0238">DNA-binding</keyword>
<evidence type="ECO:0000256" key="1">
    <source>
        <dbReference type="ARBA" id="ARBA00022553"/>
    </source>
</evidence>
<feature type="domain" description="Response regulatory" evidence="8">
    <location>
        <begin position="3"/>
        <end position="116"/>
    </location>
</feature>
<proteinExistence type="predicted"/>
<evidence type="ECO:0000256" key="7">
    <source>
        <dbReference type="PROSITE-ProRule" id="PRU01091"/>
    </source>
</evidence>
<reference evidence="10 11" key="1">
    <citation type="submission" date="2017-10" db="EMBL/GenBank/DDBJ databases">
        <title>Bacillus sp. nov., a halophilic bacterium isolated from a Keqin Lake.</title>
        <authorList>
            <person name="Wang H."/>
        </authorList>
    </citation>
    <scope>NUCLEOTIDE SEQUENCE [LARGE SCALE GENOMIC DNA]</scope>
    <source>
        <strain evidence="10 11">KCTC 13187</strain>
    </source>
</reference>
<evidence type="ECO:0000259" key="8">
    <source>
        <dbReference type="PROSITE" id="PS50110"/>
    </source>
</evidence>
<evidence type="ECO:0000256" key="2">
    <source>
        <dbReference type="ARBA" id="ARBA00023012"/>
    </source>
</evidence>
<dbReference type="SMART" id="SM00448">
    <property type="entry name" value="REC"/>
    <property type="match status" value="1"/>
</dbReference>
<comment type="caution">
    <text evidence="10">The sequence shown here is derived from an EMBL/GenBank/DDBJ whole genome shotgun (WGS) entry which is preliminary data.</text>
</comment>
<dbReference type="SUPFAM" id="SSF52172">
    <property type="entry name" value="CheY-like"/>
    <property type="match status" value="1"/>
</dbReference>
<dbReference type="GO" id="GO:0032993">
    <property type="term" value="C:protein-DNA complex"/>
    <property type="evidence" value="ECO:0007669"/>
    <property type="project" value="TreeGrafter"/>
</dbReference>
<dbReference type="InterPro" id="IPR001789">
    <property type="entry name" value="Sig_transdc_resp-reg_receiver"/>
</dbReference>
<sequence length="231" mass="26482">MTTILVIEDEEAINHVLRVFLQREGWHVIQAFSGNEGIDAYYDHHPDLILLDVMLPDRDGWSVLHEVREESQCPILMLTALGDVQHRLTGLNSGADDYITKPFIADEVVARVHAVLRRVTTPSEERDNSTFTYGELTINESTRDVRIGGNIVAILPRDFKLLLYLARNPNQTLTREQLLENVWGQDYEGTDRAVDLSVKRIRQALKDWSDDEGELTTVRGMGYQFRVYTKK</sequence>
<dbReference type="PANTHER" id="PTHR48111:SF40">
    <property type="entry name" value="PHOSPHATE REGULON TRANSCRIPTIONAL REGULATORY PROTEIN PHOB"/>
    <property type="match status" value="1"/>
</dbReference>
<dbReference type="OrthoDB" id="9790442at2"/>
<name>A0A3A9K350_9BACI</name>
<keyword evidence="1 6" id="KW-0597">Phosphoprotein</keyword>
<dbReference type="PANTHER" id="PTHR48111">
    <property type="entry name" value="REGULATOR OF RPOS"/>
    <property type="match status" value="1"/>
</dbReference>
<dbReference type="CDD" id="cd00383">
    <property type="entry name" value="trans_reg_C"/>
    <property type="match status" value="1"/>
</dbReference>
<dbReference type="GO" id="GO:0000976">
    <property type="term" value="F:transcription cis-regulatory region binding"/>
    <property type="evidence" value="ECO:0007669"/>
    <property type="project" value="TreeGrafter"/>
</dbReference>
<dbReference type="Gene3D" id="1.10.10.10">
    <property type="entry name" value="Winged helix-like DNA-binding domain superfamily/Winged helix DNA-binding domain"/>
    <property type="match status" value="1"/>
</dbReference>
<dbReference type="InterPro" id="IPR001867">
    <property type="entry name" value="OmpR/PhoB-type_DNA-bd"/>
</dbReference>
<keyword evidence="5" id="KW-0804">Transcription</keyword>
<evidence type="ECO:0000256" key="4">
    <source>
        <dbReference type="ARBA" id="ARBA00023125"/>
    </source>
</evidence>
<dbReference type="FunFam" id="3.40.50.2300:FF:000001">
    <property type="entry name" value="DNA-binding response regulator PhoB"/>
    <property type="match status" value="1"/>
</dbReference>
<dbReference type="InterPro" id="IPR039420">
    <property type="entry name" value="WalR-like"/>
</dbReference>
<feature type="DNA-binding region" description="OmpR/PhoB-type" evidence="7">
    <location>
        <begin position="128"/>
        <end position="227"/>
    </location>
</feature>
<dbReference type="PROSITE" id="PS50110">
    <property type="entry name" value="RESPONSE_REGULATORY"/>
    <property type="match status" value="1"/>
</dbReference>
<keyword evidence="3" id="KW-0805">Transcription regulation</keyword>
<dbReference type="InterPro" id="IPR011006">
    <property type="entry name" value="CheY-like_superfamily"/>
</dbReference>
<gene>
    <name evidence="10" type="ORF">CR203_11365</name>
</gene>